<protein>
    <submittedName>
        <fullName evidence="1">Uncharacterized protein</fullName>
    </submittedName>
</protein>
<organism evidence="1 2">
    <name type="scientific">Actinacidiphila bryophytorum</name>
    <dbReference type="NCBI Taxonomy" id="1436133"/>
    <lineage>
        <taxon>Bacteria</taxon>
        <taxon>Bacillati</taxon>
        <taxon>Actinomycetota</taxon>
        <taxon>Actinomycetes</taxon>
        <taxon>Kitasatosporales</taxon>
        <taxon>Streptomycetaceae</taxon>
        <taxon>Actinacidiphila</taxon>
    </lineage>
</organism>
<evidence type="ECO:0000313" key="1">
    <source>
        <dbReference type="EMBL" id="CAG7633569.1"/>
    </source>
</evidence>
<gene>
    <name evidence="1" type="ORF">SBRY_20990</name>
</gene>
<proteinExistence type="predicted"/>
<dbReference type="AlphaFoldDB" id="A0A9W4EDP2"/>
<dbReference type="EMBL" id="CAJVAX010000012">
    <property type="protein sequence ID" value="CAG7633569.1"/>
    <property type="molecule type" value="Genomic_DNA"/>
</dbReference>
<name>A0A9W4EDP2_9ACTN</name>
<keyword evidence="2" id="KW-1185">Reference proteome</keyword>
<reference evidence="1" key="1">
    <citation type="submission" date="2021-06" db="EMBL/GenBank/DDBJ databases">
        <authorList>
            <person name="Arsene-Ploetze F."/>
        </authorList>
    </citation>
    <scope>NUCLEOTIDE SEQUENCE</scope>
    <source>
        <strain evidence="1">SBRY1</strain>
    </source>
</reference>
<accession>A0A9W4EDP2</accession>
<sequence>MDGHGRSRWVAGGTGIRFPYAQPYRQRCAPHDRVNLAAGPGESNARAIWSLCRNHRDRKKTRAHPV</sequence>
<evidence type="ECO:0000313" key="2">
    <source>
        <dbReference type="Proteomes" id="UP001153328"/>
    </source>
</evidence>
<comment type="caution">
    <text evidence="1">The sequence shown here is derived from an EMBL/GenBank/DDBJ whole genome shotgun (WGS) entry which is preliminary data.</text>
</comment>
<dbReference type="Proteomes" id="UP001153328">
    <property type="component" value="Unassembled WGS sequence"/>
</dbReference>